<evidence type="ECO:0000313" key="2">
    <source>
        <dbReference type="Proteomes" id="UP000708208"/>
    </source>
</evidence>
<evidence type="ECO:0000313" key="1">
    <source>
        <dbReference type="EMBL" id="CAG7699454.1"/>
    </source>
</evidence>
<feature type="non-terminal residue" evidence="1">
    <location>
        <position position="1"/>
    </location>
</feature>
<protein>
    <submittedName>
        <fullName evidence="1">Uncharacterized protein</fullName>
    </submittedName>
</protein>
<accession>A0A8J2J8A4</accession>
<dbReference type="AlphaFoldDB" id="A0A8J2J8A4"/>
<dbReference type="EMBL" id="CAJVCH010025879">
    <property type="protein sequence ID" value="CAG7699454.1"/>
    <property type="molecule type" value="Genomic_DNA"/>
</dbReference>
<gene>
    <name evidence="1" type="ORF">AFUS01_LOCUS4171</name>
</gene>
<comment type="caution">
    <text evidence="1">The sequence shown here is derived from an EMBL/GenBank/DDBJ whole genome shotgun (WGS) entry which is preliminary data.</text>
</comment>
<reference evidence="1" key="1">
    <citation type="submission" date="2021-06" db="EMBL/GenBank/DDBJ databases">
        <authorList>
            <person name="Hodson N. C."/>
            <person name="Mongue J. A."/>
            <person name="Jaron S. K."/>
        </authorList>
    </citation>
    <scope>NUCLEOTIDE SEQUENCE</scope>
</reference>
<name>A0A8J2J8A4_9HEXA</name>
<sequence length="213" mass="23493">EQPVRAGYQRYAANFPLRLNRTQNSSAIQATASNGTNLVNVFLGSFDGAFQANTNYTVNFPVVFDSKFATNRTNTSFTIRVEVIGYGIGSQLTVCRTFPIVLDSRLNNVTTYNQKCDFENAPCAFQNSLCKSGSCKCNSDSVENSNQCKTKVDKACSYNGECLKNAECNSWLCKCKNGYKANGDKDKCSNGSTAISFSVLLLALQQLFVFMRR</sequence>
<dbReference type="Proteomes" id="UP000708208">
    <property type="component" value="Unassembled WGS sequence"/>
</dbReference>
<organism evidence="1 2">
    <name type="scientific">Allacma fusca</name>
    <dbReference type="NCBI Taxonomy" id="39272"/>
    <lineage>
        <taxon>Eukaryota</taxon>
        <taxon>Metazoa</taxon>
        <taxon>Ecdysozoa</taxon>
        <taxon>Arthropoda</taxon>
        <taxon>Hexapoda</taxon>
        <taxon>Collembola</taxon>
        <taxon>Symphypleona</taxon>
        <taxon>Sminthuridae</taxon>
        <taxon>Allacma</taxon>
    </lineage>
</organism>
<keyword evidence="2" id="KW-1185">Reference proteome</keyword>
<proteinExistence type="predicted"/>